<gene>
    <name evidence="1" type="ORF">Lbru_1137</name>
</gene>
<sequence length="502" mass="57272">MEPLIEYIKKIFIFLLLILSFRKIGLASTTSNSNNFIDLPDDHNFCPNSLSYFSMSSQLCLFAPPNSWNTQEIYQTALMISAQNFKKAVSQKKIQKPLEVIREQIREGANVDQVLEKKAMDYILQLSPEFFEFDTTFGIHTLKSGVKASAALDDLLNSSVNQASLECQSGALLFHYISLLNVLREAHGKHKGETIFNDFFGNGQANFPKSQLFSISEYGIIPDLHNKIQTNFLRFPTIPPLNFFLKTNVNCSGWNDCALSLGAKIYMKNHDDYLLKHYAGSYQGMAAIHIGNGKYWSLDMEELSTRETMEKTLVEKHNQAPDTLDIQLAKKAGVAKPANYKKKITSRDISTPIGELDQIDEEKIDLLIKDPSKCLAQFQEYLAKTNNEMTRKRDKSFLAGRLTLPLPKHKINMPTSIDLDEKKMKKLAKAMNYRFIKDKATNRSLIISPHYEIFLSYLPHTHSITTQYSPKLRTAMIQELDEALQQDFAFCMDTRFAKRPTL</sequence>
<dbReference type="RefSeq" id="WP_058441215.1">
    <property type="nucleotide sequence ID" value="NZ_CAAAHU010000006.1"/>
</dbReference>
<evidence type="ECO:0000313" key="2">
    <source>
        <dbReference type="Proteomes" id="UP000054742"/>
    </source>
</evidence>
<dbReference type="STRING" id="29422.Lbru_1137"/>
<protein>
    <submittedName>
        <fullName evidence="1">Uncharacterized protein</fullName>
    </submittedName>
</protein>
<keyword evidence="2" id="KW-1185">Reference proteome</keyword>
<comment type="caution">
    <text evidence="1">The sequence shown here is derived from an EMBL/GenBank/DDBJ whole genome shotgun (WGS) entry which is preliminary data.</text>
</comment>
<dbReference type="AlphaFoldDB" id="A0A0W0SNE9"/>
<organism evidence="1 2">
    <name type="scientific">Legionella brunensis</name>
    <dbReference type="NCBI Taxonomy" id="29422"/>
    <lineage>
        <taxon>Bacteria</taxon>
        <taxon>Pseudomonadati</taxon>
        <taxon>Pseudomonadota</taxon>
        <taxon>Gammaproteobacteria</taxon>
        <taxon>Legionellales</taxon>
        <taxon>Legionellaceae</taxon>
        <taxon>Legionella</taxon>
    </lineage>
</organism>
<dbReference type="Proteomes" id="UP000054742">
    <property type="component" value="Unassembled WGS sequence"/>
</dbReference>
<name>A0A0W0SNE9_9GAMM</name>
<dbReference type="PATRIC" id="fig|29422.6.peg.1195"/>
<dbReference type="EMBL" id="LNXV01000008">
    <property type="protein sequence ID" value="KTC84922.1"/>
    <property type="molecule type" value="Genomic_DNA"/>
</dbReference>
<reference evidence="1 2" key="1">
    <citation type="submission" date="2015-11" db="EMBL/GenBank/DDBJ databases">
        <title>Genomic analysis of 38 Legionella species identifies large and diverse effector repertoires.</title>
        <authorList>
            <person name="Burstein D."/>
            <person name="Amaro F."/>
            <person name="Zusman T."/>
            <person name="Lifshitz Z."/>
            <person name="Cohen O."/>
            <person name="Gilbert J.A."/>
            <person name="Pupko T."/>
            <person name="Shuman H.A."/>
            <person name="Segal G."/>
        </authorList>
    </citation>
    <scope>NUCLEOTIDE SEQUENCE [LARGE SCALE GENOMIC DNA]</scope>
    <source>
        <strain evidence="1 2">ATCC 43878</strain>
    </source>
</reference>
<proteinExistence type="predicted"/>
<evidence type="ECO:0000313" key="1">
    <source>
        <dbReference type="EMBL" id="KTC84922.1"/>
    </source>
</evidence>
<accession>A0A0W0SNE9</accession>